<dbReference type="Proteomes" id="UP000187283">
    <property type="component" value="Unassembled WGS sequence"/>
</dbReference>
<evidence type="ECO:0000313" key="2">
    <source>
        <dbReference type="EMBL" id="OMJ20848.1"/>
    </source>
</evidence>
<evidence type="ECO:0000313" key="3">
    <source>
        <dbReference type="Proteomes" id="UP000187283"/>
    </source>
</evidence>
<evidence type="ECO:0000313" key="1">
    <source>
        <dbReference type="EMBL" id="OMJ20014.1"/>
    </source>
</evidence>
<keyword evidence="3" id="KW-1185">Reference proteome</keyword>
<dbReference type="EMBL" id="LSSN01001146">
    <property type="protein sequence ID" value="OMJ20848.1"/>
    <property type="molecule type" value="Genomic_DNA"/>
</dbReference>
<comment type="caution">
    <text evidence="1">The sequence shown here is derived from an EMBL/GenBank/DDBJ whole genome shotgun (WGS) entry which is preliminary data.</text>
</comment>
<name>A0A1R1XZQ7_9FUNG</name>
<proteinExistence type="predicted"/>
<protein>
    <submittedName>
        <fullName evidence="1">Uncharacterized protein</fullName>
    </submittedName>
</protein>
<reference evidence="1 3" key="1">
    <citation type="submission" date="2017-01" db="EMBL/GenBank/DDBJ databases">
        <authorList>
            <person name="Mah S.A."/>
            <person name="Swanson W.J."/>
            <person name="Moy G.W."/>
            <person name="Vacquier V.D."/>
        </authorList>
    </citation>
    <scope>NUCLEOTIDE SEQUENCE [LARGE SCALE GENOMIC DNA]</scope>
    <source>
        <strain evidence="1 3">GSMNP</strain>
    </source>
</reference>
<dbReference type="EMBL" id="LSSN01001346">
    <property type="protein sequence ID" value="OMJ20014.1"/>
    <property type="molecule type" value="Genomic_DNA"/>
</dbReference>
<dbReference type="AlphaFoldDB" id="A0A1R1XZQ7"/>
<organism evidence="1 3">
    <name type="scientific">Smittium culicis</name>
    <dbReference type="NCBI Taxonomy" id="133412"/>
    <lineage>
        <taxon>Eukaryota</taxon>
        <taxon>Fungi</taxon>
        <taxon>Fungi incertae sedis</taxon>
        <taxon>Zoopagomycota</taxon>
        <taxon>Kickxellomycotina</taxon>
        <taxon>Harpellomycetes</taxon>
        <taxon>Harpellales</taxon>
        <taxon>Legeriomycetaceae</taxon>
        <taxon>Smittium</taxon>
    </lineage>
</organism>
<gene>
    <name evidence="2" type="ORF">AYI70_g3851</name>
    <name evidence="1" type="ORF">AYI70_g4367</name>
</gene>
<sequence>MSSSRSNGRLRNLNSINYKLSLRGKRSDAKSRLSRSGTFDAQSAITFSDFEDYNENVSEVGSMKSPKSINLISENNITNGYQHQAGNVRSGHSKKSNATSLYVDEIMIDSSEDESANVEKKKRSASNSVFNEISGHSPYTEEELEMSVSDYVMYRCELQIKKLESKTNALIDDFKNTASIIRSEMQKY</sequence>
<dbReference type="OrthoDB" id="5638262at2759"/>
<accession>A0A1R1XZQ7</accession>